<protein>
    <submittedName>
        <fullName evidence="2 4">Uncharacterized protein</fullName>
    </submittedName>
</protein>
<sequence>MSADGSSTSTGTSINQLTRDDNQMVADPGTSSRNNVNLNTPTFNIIHQQIPGTTTPDKKLSATQILERTSLKNRRDMSEEQAKRREFWKSVKPIPLPNFD</sequence>
<proteinExistence type="predicted"/>
<accession>A0A068X1L5</accession>
<reference evidence="2" key="2">
    <citation type="submission" date="2014-06" db="EMBL/GenBank/DDBJ databases">
        <authorList>
            <person name="Aslett M."/>
        </authorList>
    </citation>
    <scope>NUCLEOTIDE SEQUENCE</scope>
</reference>
<gene>
    <name evidence="2" type="ORF">EgrG_000293900</name>
</gene>
<name>A0A068X1L5_ECHGR</name>
<evidence type="ECO:0000256" key="1">
    <source>
        <dbReference type="SAM" id="MobiDB-lite"/>
    </source>
</evidence>
<evidence type="ECO:0000313" key="2">
    <source>
        <dbReference type="EMBL" id="CDS24683.1"/>
    </source>
</evidence>
<feature type="compositionally biased region" description="Polar residues" evidence="1">
    <location>
        <begin position="29"/>
        <end position="39"/>
    </location>
</feature>
<feature type="compositionally biased region" description="Basic and acidic residues" evidence="1">
    <location>
        <begin position="70"/>
        <end position="89"/>
    </location>
</feature>
<dbReference type="WBParaSite" id="EgrG_000293900">
    <property type="protein sequence ID" value="EgrG_000293900"/>
    <property type="gene ID" value="EgrG_000293900"/>
</dbReference>
<evidence type="ECO:0000313" key="4">
    <source>
        <dbReference type="WBParaSite" id="EgrG_000293900"/>
    </source>
</evidence>
<dbReference type="EMBL" id="LK028614">
    <property type="protein sequence ID" value="CDS24683.1"/>
    <property type="molecule type" value="Genomic_DNA"/>
</dbReference>
<reference evidence="4" key="3">
    <citation type="submission" date="2020-10" db="UniProtKB">
        <authorList>
            <consortium name="WormBaseParasite"/>
        </authorList>
    </citation>
    <scope>IDENTIFICATION</scope>
</reference>
<evidence type="ECO:0000313" key="3">
    <source>
        <dbReference type="Proteomes" id="UP000492820"/>
    </source>
</evidence>
<dbReference type="AlphaFoldDB" id="A0A068X1L5"/>
<feature type="region of interest" description="Disordered" evidence="1">
    <location>
        <begin position="1"/>
        <end position="39"/>
    </location>
</feature>
<dbReference type="OrthoDB" id="10407745at2759"/>
<organism evidence="2">
    <name type="scientific">Echinococcus granulosus</name>
    <name type="common">Hydatid tapeworm</name>
    <dbReference type="NCBI Taxonomy" id="6210"/>
    <lineage>
        <taxon>Eukaryota</taxon>
        <taxon>Metazoa</taxon>
        <taxon>Spiralia</taxon>
        <taxon>Lophotrochozoa</taxon>
        <taxon>Platyhelminthes</taxon>
        <taxon>Cestoda</taxon>
        <taxon>Eucestoda</taxon>
        <taxon>Cyclophyllidea</taxon>
        <taxon>Taeniidae</taxon>
        <taxon>Echinococcus</taxon>
        <taxon>Echinococcus granulosus group</taxon>
    </lineage>
</organism>
<feature type="compositionally biased region" description="Low complexity" evidence="1">
    <location>
        <begin position="1"/>
        <end position="13"/>
    </location>
</feature>
<dbReference type="Proteomes" id="UP000492820">
    <property type="component" value="Unassembled WGS sequence"/>
</dbReference>
<feature type="region of interest" description="Disordered" evidence="1">
    <location>
        <begin position="70"/>
        <end position="100"/>
    </location>
</feature>
<reference evidence="2 3" key="1">
    <citation type="journal article" date="2013" name="Nature">
        <title>The genomes of four tapeworm species reveal adaptations to parasitism.</title>
        <authorList>
            <person name="Tsai I.J."/>
            <person name="Zarowiecki M."/>
            <person name="Holroyd N."/>
            <person name="Garciarrubio A."/>
            <person name="Sanchez-Flores A."/>
            <person name="Brooks K.L."/>
            <person name="Tracey A."/>
            <person name="Bobes R.J."/>
            <person name="Fragoso G."/>
            <person name="Sciutto E."/>
            <person name="Aslett M."/>
            <person name="Beasley H."/>
            <person name="Bennett H.M."/>
            <person name="Cai J."/>
            <person name="Camicia F."/>
            <person name="Clark R."/>
            <person name="Cucher M."/>
            <person name="De Silva N."/>
            <person name="Day T.A."/>
            <person name="Deplazes P."/>
            <person name="Estrada K."/>
            <person name="Fernandez C."/>
            <person name="Holland P.W."/>
            <person name="Hou J."/>
            <person name="Hu S."/>
            <person name="Huckvale T."/>
            <person name="Hung S.S."/>
            <person name="Kamenetzky L."/>
            <person name="Keane J.A."/>
            <person name="Kiss F."/>
            <person name="Koziol U."/>
            <person name="Lambert O."/>
            <person name="Liu K."/>
            <person name="Luo X."/>
            <person name="Luo Y."/>
            <person name="Macchiaroli N."/>
            <person name="Nichol S."/>
            <person name="Paps J."/>
            <person name="Parkinson J."/>
            <person name="Pouchkina-Stantcheva N."/>
            <person name="Riddiford N."/>
            <person name="Rosenzvit M."/>
            <person name="Salinas G."/>
            <person name="Wasmuth J.D."/>
            <person name="Zamanian M."/>
            <person name="Zheng Y."/>
            <person name="Cai X."/>
            <person name="Soberon X."/>
            <person name="Olson P.D."/>
            <person name="Laclette J.P."/>
            <person name="Brehm K."/>
            <person name="Berriman M."/>
            <person name="Garciarrubio A."/>
            <person name="Bobes R.J."/>
            <person name="Fragoso G."/>
            <person name="Sanchez-Flores A."/>
            <person name="Estrada K."/>
            <person name="Cevallos M.A."/>
            <person name="Morett E."/>
            <person name="Gonzalez V."/>
            <person name="Portillo T."/>
            <person name="Ochoa-Leyva A."/>
            <person name="Jose M.V."/>
            <person name="Sciutto E."/>
            <person name="Landa A."/>
            <person name="Jimenez L."/>
            <person name="Valdes V."/>
            <person name="Carrero J.C."/>
            <person name="Larralde C."/>
            <person name="Morales-Montor J."/>
            <person name="Limon-Lason J."/>
            <person name="Soberon X."/>
            <person name="Laclette J.P."/>
        </authorList>
    </citation>
    <scope>NUCLEOTIDE SEQUENCE [LARGE SCALE GENOMIC DNA]</scope>
</reference>